<dbReference type="Proteomes" id="UP000029981">
    <property type="component" value="Chromosome 5"/>
</dbReference>
<reference evidence="1 2" key="3">
    <citation type="journal article" date="2010" name="BMC Genomics">
        <title>Transcriptome sequencing and comparative analysis of cucumber flowers with different sex types.</title>
        <authorList>
            <person name="Guo S."/>
            <person name="Zheng Y."/>
            <person name="Joung J.G."/>
            <person name="Liu S."/>
            <person name="Zhang Z."/>
            <person name="Crasta O.R."/>
            <person name="Sobral B.W."/>
            <person name="Xu Y."/>
            <person name="Huang S."/>
            <person name="Fei Z."/>
        </authorList>
    </citation>
    <scope>NUCLEOTIDE SEQUENCE [LARGE SCALE GENOMIC DNA]</scope>
    <source>
        <strain evidence="2">cv. 9930</strain>
    </source>
</reference>
<name>A0A0A0KL85_CUCSA</name>
<organism evidence="1 2">
    <name type="scientific">Cucumis sativus</name>
    <name type="common">Cucumber</name>
    <dbReference type="NCBI Taxonomy" id="3659"/>
    <lineage>
        <taxon>Eukaryota</taxon>
        <taxon>Viridiplantae</taxon>
        <taxon>Streptophyta</taxon>
        <taxon>Embryophyta</taxon>
        <taxon>Tracheophyta</taxon>
        <taxon>Spermatophyta</taxon>
        <taxon>Magnoliopsida</taxon>
        <taxon>eudicotyledons</taxon>
        <taxon>Gunneridae</taxon>
        <taxon>Pentapetalae</taxon>
        <taxon>rosids</taxon>
        <taxon>fabids</taxon>
        <taxon>Cucurbitales</taxon>
        <taxon>Cucurbitaceae</taxon>
        <taxon>Benincaseae</taxon>
        <taxon>Cucumis</taxon>
    </lineage>
</organism>
<reference evidence="1 2" key="4">
    <citation type="journal article" date="2011" name="BMC Genomics">
        <title>RNA-Seq improves annotation of protein-coding genes in the cucumber genome.</title>
        <authorList>
            <person name="Li Z."/>
            <person name="Zhang Z."/>
            <person name="Yan P."/>
            <person name="Huang S."/>
            <person name="Fei Z."/>
            <person name="Lin K."/>
        </authorList>
    </citation>
    <scope>NUCLEOTIDE SEQUENCE [LARGE SCALE GENOMIC DNA]</scope>
    <source>
        <strain evidence="2">cv. 9930</strain>
    </source>
</reference>
<gene>
    <name evidence="1" type="ORF">Csa_5G021860</name>
</gene>
<reference evidence="1 2" key="2">
    <citation type="journal article" date="2009" name="PLoS ONE">
        <title>An integrated genetic and cytogenetic map of the cucumber genome.</title>
        <authorList>
            <person name="Ren Y."/>
            <person name="Zhang Z."/>
            <person name="Liu J."/>
            <person name="Staub J.E."/>
            <person name="Han Y."/>
            <person name="Cheng Z."/>
            <person name="Li X."/>
            <person name="Lu J."/>
            <person name="Miao H."/>
            <person name="Kang H."/>
            <person name="Xie B."/>
            <person name="Gu X."/>
            <person name="Wang X."/>
            <person name="Du Y."/>
            <person name="Jin W."/>
            <person name="Huang S."/>
        </authorList>
    </citation>
    <scope>NUCLEOTIDE SEQUENCE [LARGE SCALE GENOMIC DNA]</scope>
    <source>
        <strain evidence="2">cv. 9930</strain>
    </source>
</reference>
<evidence type="ECO:0000313" key="2">
    <source>
        <dbReference type="Proteomes" id="UP000029981"/>
    </source>
</evidence>
<protein>
    <submittedName>
        <fullName evidence="1">Uncharacterized protein</fullName>
    </submittedName>
</protein>
<dbReference type="AlphaFoldDB" id="A0A0A0KL85"/>
<dbReference type="Gramene" id="KGN49604">
    <property type="protein sequence ID" value="KGN49604"/>
    <property type="gene ID" value="Csa_5G021860"/>
</dbReference>
<reference evidence="1 2" key="1">
    <citation type="journal article" date="2009" name="Nat. Genet.">
        <title>The genome of the cucumber, Cucumis sativus L.</title>
        <authorList>
            <person name="Huang S."/>
            <person name="Li R."/>
            <person name="Zhang Z."/>
            <person name="Li L."/>
            <person name="Gu X."/>
            <person name="Fan W."/>
            <person name="Lucas W.J."/>
            <person name="Wang X."/>
            <person name="Xie B."/>
            <person name="Ni P."/>
            <person name="Ren Y."/>
            <person name="Zhu H."/>
            <person name="Li J."/>
            <person name="Lin K."/>
            <person name="Jin W."/>
            <person name="Fei Z."/>
            <person name="Li G."/>
            <person name="Staub J."/>
            <person name="Kilian A."/>
            <person name="van der Vossen E.A."/>
            <person name="Wu Y."/>
            <person name="Guo J."/>
            <person name="He J."/>
            <person name="Jia Z."/>
            <person name="Ren Y."/>
            <person name="Tian G."/>
            <person name="Lu Y."/>
            <person name="Ruan J."/>
            <person name="Qian W."/>
            <person name="Wang M."/>
            <person name="Huang Q."/>
            <person name="Li B."/>
            <person name="Xuan Z."/>
            <person name="Cao J."/>
            <person name="Asan"/>
            <person name="Wu Z."/>
            <person name="Zhang J."/>
            <person name="Cai Q."/>
            <person name="Bai Y."/>
            <person name="Zhao B."/>
            <person name="Han Y."/>
            <person name="Li Y."/>
            <person name="Li X."/>
            <person name="Wang S."/>
            <person name="Shi Q."/>
            <person name="Liu S."/>
            <person name="Cho W.K."/>
            <person name="Kim J.Y."/>
            <person name="Xu Y."/>
            <person name="Heller-Uszynska K."/>
            <person name="Miao H."/>
            <person name="Cheng Z."/>
            <person name="Zhang S."/>
            <person name="Wu J."/>
            <person name="Yang Y."/>
            <person name="Kang H."/>
            <person name="Li M."/>
            <person name="Liang H."/>
            <person name="Ren X."/>
            <person name="Shi Z."/>
            <person name="Wen M."/>
            <person name="Jian M."/>
            <person name="Yang H."/>
            <person name="Zhang G."/>
            <person name="Yang Z."/>
            <person name="Chen R."/>
            <person name="Liu S."/>
            <person name="Li J."/>
            <person name="Ma L."/>
            <person name="Liu H."/>
            <person name="Zhou Y."/>
            <person name="Zhao J."/>
            <person name="Fang X."/>
            <person name="Li G."/>
            <person name="Fang L."/>
            <person name="Li Y."/>
            <person name="Liu D."/>
            <person name="Zheng H."/>
            <person name="Zhang Y."/>
            <person name="Qin N."/>
            <person name="Li Z."/>
            <person name="Yang G."/>
            <person name="Yang S."/>
            <person name="Bolund L."/>
            <person name="Kristiansen K."/>
            <person name="Zheng H."/>
            <person name="Li S."/>
            <person name="Zhang X."/>
            <person name="Yang H."/>
            <person name="Wang J."/>
            <person name="Sun R."/>
            <person name="Zhang B."/>
            <person name="Jiang S."/>
            <person name="Wang J."/>
            <person name="Du Y."/>
            <person name="Li S."/>
        </authorList>
    </citation>
    <scope>NUCLEOTIDE SEQUENCE [LARGE SCALE GENOMIC DNA]</scope>
    <source>
        <strain evidence="2">cv. 9930</strain>
    </source>
</reference>
<sequence length="123" mass="14024">MVSQPYRSICTEVINVLLPQDETYIGNNFISLFSQQKISLDDPQLKNLAPSLHPRIVETVLNGLRSWKIAHMFFTWASKQHEYKHNCYTFTAIARQNALLRAVAMDVLNFGSLFKMFGKCGVG</sequence>
<proteinExistence type="predicted"/>
<accession>A0A0A0KL85</accession>
<keyword evidence="2" id="KW-1185">Reference proteome</keyword>
<evidence type="ECO:0000313" key="1">
    <source>
        <dbReference type="EMBL" id="KGN49604.1"/>
    </source>
</evidence>
<dbReference type="EMBL" id="CM002926">
    <property type="protein sequence ID" value="KGN49604.1"/>
    <property type="molecule type" value="Genomic_DNA"/>
</dbReference>